<gene>
    <name evidence="1" type="ORF">F5144DRAFT_621209</name>
</gene>
<comment type="caution">
    <text evidence="1">The sequence shown here is derived from an EMBL/GenBank/DDBJ whole genome shotgun (WGS) entry which is preliminary data.</text>
</comment>
<sequence length="278" mass="31214">MAHRTRWPCFFCLRKRRLSESSGSDQSTIDLPATAAFSGYRPFPPVMNLYGNFSGDDFLYLVELHFGYTTRGPLHFGQGFYLRNGKTKKDPILAAVGDEYPIPYLIKLFDPKTSIKLPPLDTEKNPRDTVTEILRASSGKEHGVTFRFAIEVGAKKRQREEFEWRKTKGSKNVGGHETQNRYTLYRLASSPPVASSSSAPVPDDTQIVAELAFRNVMNVNHVFTLELLGAGRTGELGDRWSLMVVMTSLALNWVRQNGKTHRATVGVAQMIHSKQGMD</sequence>
<evidence type="ECO:0000313" key="2">
    <source>
        <dbReference type="Proteomes" id="UP000724584"/>
    </source>
</evidence>
<dbReference type="Proteomes" id="UP000724584">
    <property type="component" value="Unassembled WGS sequence"/>
</dbReference>
<evidence type="ECO:0000313" key="1">
    <source>
        <dbReference type="EMBL" id="KAH6632407.1"/>
    </source>
</evidence>
<keyword evidence="2" id="KW-1185">Reference proteome</keyword>
<protein>
    <submittedName>
        <fullName evidence="1">Uncharacterized protein</fullName>
    </submittedName>
</protein>
<name>A0ACB7PDY1_9PEZI</name>
<reference evidence="1 2" key="1">
    <citation type="journal article" date="2021" name="Nat. Commun.">
        <title>Genetic determinants of endophytism in the Arabidopsis root mycobiome.</title>
        <authorList>
            <person name="Mesny F."/>
            <person name="Miyauchi S."/>
            <person name="Thiergart T."/>
            <person name="Pickel B."/>
            <person name="Atanasova L."/>
            <person name="Karlsson M."/>
            <person name="Huettel B."/>
            <person name="Barry K.W."/>
            <person name="Haridas S."/>
            <person name="Chen C."/>
            <person name="Bauer D."/>
            <person name="Andreopoulos W."/>
            <person name="Pangilinan J."/>
            <person name="LaButti K."/>
            <person name="Riley R."/>
            <person name="Lipzen A."/>
            <person name="Clum A."/>
            <person name="Drula E."/>
            <person name="Henrissat B."/>
            <person name="Kohler A."/>
            <person name="Grigoriev I.V."/>
            <person name="Martin F.M."/>
            <person name="Hacquard S."/>
        </authorList>
    </citation>
    <scope>NUCLEOTIDE SEQUENCE [LARGE SCALE GENOMIC DNA]</scope>
    <source>
        <strain evidence="1 2">MPI-SDFR-AT-0079</strain>
    </source>
</reference>
<organism evidence="1 2">
    <name type="scientific">Chaetomium tenue</name>
    <dbReference type="NCBI Taxonomy" id="1854479"/>
    <lineage>
        <taxon>Eukaryota</taxon>
        <taxon>Fungi</taxon>
        <taxon>Dikarya</taxon>
        <taxon>Ascomycota</taxon>
        <taxon>Pezizomycotina</taxon>
        <taxon>Sordariomycetes</taxon>
        <taxon>Sordariomycetidae</taxon>
        <taxon>Sordariales</taxon>
        <taxon>Chaetomiaceae</taxon>
        <taxon>Chaetomium</taxon>
    </lineage>
</organism>
<accession>A0ACB7PDY1</accession>
<proteinExistence type="predicted"/>
<dbReference type="EMBL" id="JAGIZQ010000004">
    <property type="protein sequence ID" value="KAH6632407.1"/>
    <property type="molecule type" value="Genomic_DNA"/>
</dbReference>